<protein>
    <submittedName>
        <fullName evidence="2">Uncharacterized protein</fullName>
    </submittedName>
</protein>
<reference evidence="2 3" key="1">
    <citation type="journal article" date="2014" name="Genome Announc.">
        <title>Draft Genome Sequence of Amycolatopsis lurida NRRL 2430, Producer of the Glycopeptide Family Antibiotic Ristocetin.</title>
        <authorList>
            <person name="Kwun M.J."/>
            <person name="Hong H.J."/>
        </authorList>
    </citation>
    <scope>NUCLEOTIDE SEQUENCE [LARGE SCALE GENOMIC DNA]</scope>
    <source>
        <strain evidence="2 3">NRRL 2430</strain>
    </source>
</reference>
<keyword evidence="3" id="KW-1185">Reference proteome</keyword>
<gene>
    <name evidence="2" type="ORF">BB31_15710</name>
</gene>
<accession>A0A2P2FU65</accession>
<proteinExistence type="predicted"/>
<dbReference type="Proteomes" id="UP000256220">
    <property type="component" value="Unassembled WGS sequence"/>
</dbReference>
<feature type="signal peptide" evidence="1">
    <location>
        <begin position="1"/>
        <end position="25"/>
    </location>
</feature>
<evidence type="ECO:0000313" key="2">
    <source>
        <dbReference type="EMBL" id="KFU80270.1"/>
    </source>
</evidence>
<evidence type="ECO:0000256" key="1">
    <source>
        <dbReference type="SAM" id="SignalP"/>
    </source>
</evidence>
<sequence length="159" mass="16667">MKFPRTVTALAIAAGLATVLAPAAAADTVASLDFTAEQGAHPVSGRSGHWTASPETEVRVWENGGTLRVDAETDHGFDYITLDFTAASGPVQAGTYGHAEGAHILAVSNGLGCVDDYSTFTIDHIERGTEGLVALDATFEQHCGSLTSPALRGEVHYRR</sequence>
<feature type="chain" id="PRO_5015177552" evidence="1">
    <location>
        <begin position="26"/>
        <end position="159"/>
    </location>
</feature>
<dbReference type="AlphaFoldDB" id="A0A2P2FU65"/>
<evidence type="ECO:0000313" key="3">
    <source>
        <dbReference type="Proteomes" id="UP000256220"/>
    </source>
</evidence>
<comment type="caution">
    <text evidence="2">The sequence shown here is derived from an EMBL/GenBank/DDBJ whole genome shotgun (WGS) entry which is preliminary data.</text>
</comment>
<keyword evidence="1" id="KW-0732">Signal</keyword>
<dbReference type="RefSeq" id="WP_034311332.1">
    <property type="nucleotide sequence ID" value="NZ_JFBM01000012.1"/>
</dbReference>
<dbReference type="EMBL" id="JFBM01000012">
    <property type="protein sequence ID" value="KFU80270.1"/>
    <property type="molecule type" value="Genomic_DNA"/>
</dbReference>
<organism evidence="2 3">
    <name type="scientific">Amycolatopsis lurida NRRL 2430</name>
    <dbReference type="NCBI Taxonomy" id="1460371"/>
    <lineage>
        <taxon>Bacteria</taxon>
        <taxon>Bacillati</taxon>
        <taxon>Actinomycetota</taxon>
        <taxon>Actinomycetes</taxon>
        <taxon>Pseudonocardiales</taxon>
        <taxon>Pseudonocardiaceae</taxon>
        <taxon>Amycolatopsis</taxon>
    </lineage>
</organism>
<name>A0A2P2FU65_AMYLU</name>